<dbReference type="GO" id="GO:0003688">
    <property type="term" value="F:DNA replication origin binding"/>
    <property type="evidence" value="ECO:0007669"/>
    <property type="project" value="TreeGrafter"/>
</dbReference>
<dbReference type="AlphaFoldDB" id="A0A024LRU5"/>
<accession>A0A024LRU5</accession>
<protein>
    <submittedName>
        <fullName evidence="2">DnaA regulatory inactivator Hda</fullName>
    </submittedName>
</protein>
<sequence>MNEHETQLPLDFSYESVFRRDDLVVTDSNRMAFQLVDHWPNWVLPIAVLVGKEGSGKTHFSSVWVQKANALIVHRDEIDQVITAASSGRSLLIEDIDTGKINETGLFHLINSIKQANLNVRQGQATLLMTARTLPSTWDLKLNDLKSRLNSVMLVEIDQPDDALLTAIAFKLFSDRQITVHSDIIHYLVSRCERSLFALRCVIDSVDKLALQRKRKITRAVICEVINTQMQ</sequence>
<dbReference type="InterPro" id="IPR027417">
    <property type="entry name" value="P-loop_NTPase"/>
</dbReference>
<gene>
    <name evidence="2" type="ORF">BN1046_01080</name>
</gene>
<dbReference type="EMBL" id="HG977196">
    <property type="protein sequence ID" value="CDP80162.1"/>
    <property type="molecule type" value="Genomic_DNA"/>
</dbReference>
<feature type="domain" description="Hda lid" evidence="1">
    <location>
        <begin position="175"/>
        <end position="219"/>
    </location>
</feature>
<reference evidence="2" key="2">
    <citation type="submission" date="2014-05" db="EMBL/GenBank/DDBJ databases">
        <title>Genome sequencing of Bartonella spp. isolated from human blood.</title>
        <authorList>
            <person name="Raoult D."/>
        </authorList>
    </citation>
    <scope>NUCLEOTIDE SEQUENCE</scope>
    <source>
        <strain evidence="2">MVT06</strain>
    </source>
</reference>
<evidence type="ECO:0000259" key="1">
    <source>
        <dbReference type="Pfam" id="PF22688"/>
    </source>
</evidence>
<reference evidence="2" key="1">
    <citation type="submission" date="2013-11" db="EMBL/GenBank/DDBJ databases">
        <authorList>
            <person name="GENOMES U."/>
        </authorList>
    </citation>
    <scope>NUCLEOTIDE SEQUENCE</scope>
    <source>
        <strain evidence="2">MVT06</strain>
    </source>
</reference>
<dbReference type="SUPFAM" id="SSF52540">
    <property type="entry name" value="P-loop containing nucleoside triphosphate hydrolases"/>
    <property type="match status" value="1"/>
</dbReference>
<proteinExistence type="predicted"/>
<name>A0A024LRU5_9HYPH</name>
<organism evidence="2">
    <name type="scientific">Bartonella schoenbuchensis</name>
    <dbReference type="NCBI Taxonomy" id="165694"/>
    <lineage>
        <taxon>Bacteria</taxon>
        <taxon>Pseudomonadati</taxon>
        <taxon>Pseudomonadota</taxon>
        <taxon>Alphaproteobacteria</taxon>
        <taxon>Hyphomicrobiales</taxon>
        <taxon>Bartonellaceae</taxon>
        <taxon>Bartonella</taxon>
    </lineage>
</organism>
<dbReference type="Pfam" id="PF22688">
    <property type="entry name" value="Hda_lid"/>
    <property type="match status" value="1"/>
</dbReference>
<dbReference type="InterPro" id="IPR055199">
    <property type="entry name" value="Hda_lid"/>
</dbReference>
<dbReference type="Gene3D" id="1.10.8.60">
    <property type="match status" value="1"/>
</dbReference>
<dbReference type="PANTHER" id="PTHR30050:SF5">
    <property type="entry name" value="DNAA REGULATORY INACTIVATOR HDA"/>
    <property type="match status" value="1"/>
</dbReference>
<dbReference type="GO" id="GO:0005886">
    <property type="term" value="C:plasma membrane"/>
    <property type="evidence" value="ECO:0007669"/>
    <property type="project" value="TreeGrafter"/>
</dbReference>
<dbReference type="GO" id="GO:0006270">
    <property type="term" value="P:DNA replication initiation"/>
    <property type="evidence" value="ECO:0007669"/>
    <property type="project" value="TreeGrafter"/>
</dbReference>
<dbReference type="Gene3D" id="3.40.50.300">
    <property type="entry name" value="P-loop containing nucleotide triphosphate hydrolases"/>
    <property type="match status" value="1"/>
</dbReference>
<dbReference type="PANTHER" id="PTHR30050">
    <property type="entry name" value="CHROMOSOMAL REPLICATION INITIATOR PROTEIN DNAA"/>
    <property type="match status" value="1"/>
</dbReference>
<dbReference type="NCBIfam" id="NF006571">
    <property type="entry name" value="PRK09087.1"/>
    <property type="match status" value="1"/>
</dbReference>
<evidence type="ECO:0000313" key="2">
    <source>
        <dbReference type="EMBL" id="CDP80162.1"/>
    </source>
</evidence>